<keyword evidence="14" id="KW-1185">Reference proteome</keyword>
<dbReference type="GO" id="GO:0010498">
    <property type="term" value="P:proteasomal protein catabolic process"/>
    <property type="evidence" value="ECO:0007669"/>
    <property type="project" value="UniProtKB-UniRule"/>
</dbReference>
<evidence type="ECO:0000256" key="5">
    <source>
        <dbReference type="ARBA" id="ARBA00022801"/>
    </source>
</evidence>
<organism evidence="13 14">
    <name type="scientific">Rhodococcoides fascians</name>
    <name type="common">Rhodococcus fascians</name>
    <dbReference type="NCBI Taxonomy" id="1828"/>
    <lineage>
        <taxon>Bacteria</taxon>
        <taxon>Bacillati</taxon>
        <taxon>Actinomycetota</taxon>
        <taxon>Actinomycetes</taxon>
        <taxon>Mycobacteriales</taxon>
        <taxon>Nocardiaceae</taxon>
        <taxon>Rhodococcoides</taxon>
    </lineage>
</organism>
<dbReference type="FunFam" id="3.60.20.10:FF:000046">
    <property type="entry name" value="Proteasome subunit beta"/>
    <property type="match status" value="1"/>
</dbReference>
<dbReference type="PANTHER" id="PTHR32194">
    <property type="entry name" value="METALLOPROTEASE TLDD"/>
    <property type="match status" value="1"/>
</dbReference>
<dbReference type="RefSeq" id="WP_027497087.1">
    <property type="nucleotide sequence ID" value="NZ_CAKKLU010000005.1"/>
</dbReference>
<gene>
    <name evidence="13" type="primary">prcB1</name>
    <name evidence="9" type="synonym">prcB</name>
    <name evidence="13" type="ORF">A3Q41_04006</name>
</gene>
<comment type="subcellular location">
    <subcellularLocation>
        <location evidence="9">Cytoplasm</location>
    </subcellularLocation>
</comment>
<comment type="pathway">
    <text evidence="9">Protein degradation; proteasomal Pup-dependent pathway.</text>
</comment>
<dbReference type="UniPathway" id="UPA00997"/>
<dbReference type="KEGG" id="rhs:A3Q41_04006"/>
<feature type="chain" id="PRO_5044350841" description="Proteasome subunit beta" evidence="9">
    <location>
        <begin position="66"/>
        <end position="313"/>
    </location>
</feature>
<dbReference type="InterPro" id="IPR023333">
    <property type="entry name" value="Proteasome_suB-type"/>
</dbReference>
<keyword evidence="6 9" id="KW-0068">Autocatalytic cleavage</keyword>
<dbReference type="AlphaFoldDB" id="A0A143QSD4"/>
<dbReference type="PRINTS" id="PR00141">
    <property type="entry name" value="PROTEASOME"/>
</dbReference>
<dbReference type="InterPro" id="IPR000243">
    <property type="entry name" value="Pept_T1A_subB"/>
</dbReference>
<accession>A0A260TIF0</accession>
<evidence type="ECO:0000256" key="8">
    <source>
        <dbReference type="ARBA" id="ARBA00023145"/>
    </source>
</evidence>
<sequence length="313" mass="32365">MTVDRSDPRSAGDGPAIPLGSSSSSFSDYLRQHAPHLLPESGLAADLASHAANGTTDKSGIAPHGTTIVALTYAGGVLIAGDRRATQGNLIANRDMQKVYVTDEYSAAGIAGTAGIAIELVRLFAVELEHYEKIEGVPLTFNGKANKLSSMVRSNLGAAMQGLAAVPLLVGFDIDISDPDRAGRIVSYDVVGGRYEERSGYHAVGSGSLFAKSALKKLYRPGMSEDEALRAAVESLYDAADDDSATGGPDVTRGIYPTAVAITSVGADDVAHDRISAAARSVLAERTESAAHTGGTDHHTRAGQEVSEGGSAL</sequence>
<dbReference type="SUPFAM" id="SSF56235">
    <property type="entry name" value="N-terminal nucleophile aminohydrolases (Ntn hydrolases)"/>
    <property type="match status" value="1"/>
</dbReference>
<dbReference type="OrthoDB" id="5174038at2"/>
<dbReference type="GO" id="GO:0005737">
    <property type="term" value="C:cytoplasm"/>
    <property type="evidence" value="ECO:0007669"/>
    <property type="project" value="UniProtKB-SubCell"/>
</dbReference>
<dbReference type="EC" id="3.4.25.1" evidence="9 10"/>
<keyword evidence="2 9" id="KW-0963">Cytoplasm</keyword>
<evidence type="ECO:0000256" key="9">
    <source>
        <dbReference type="HAMAP-Rule" id="MF_02113"/>
    </source>
</evidence>
<evidence type="ECO:0000313" key="14">
    <source>
        <dbReference type="Proteomes" id="UP000076038"/>
    </source>
</evidence>
<reference evidence="14" key="2">
    <citation type="submission" date="2016-04" db="EMBL/GenBank/DDBJ databases">
        <title>Complete Genome and Plasmid Sequences for Rhodococcus fascians D188 and Draft Sequences for Rhodococcus spp. Isolates PBTS 1 and PBTS 2.</title>
        <authorList>
            <person name="Stamer R."/>
            <person name="Vereecke D."/>
            <person name="Zhang Y."/>
            <person name="Schilkey F."/>
            <person name="Devitt N."/>
            <person name="Randall J."/>
        </authorList>
    </citation>
    <scope>NUCLEOTIDE SEQUENCE [LARGE SCALE GENOMIC DNA]</scope>
    <source>
        <strain evidence="14">PBTS2</strain>
    </source>
</reference>
<evidence type="ECO:0000256" key="3">
    <source>
        <dbReference type="ARBA" id="ARBA00022670"/>
    </source>
</evidence>
<evidence type="ECO:0000313" key="13">
    <source>
        <dbReference type="EMBL" id="AMY25287.1"/>
    </source>
</evidence>
<evidence type="ECO:0000256" key="12">
    <source>
        <dbReference type="SAM" id="MobiDB-lite"/>
    </source>
</evidence>
<name>A0A143QSD4_RHOFA</name>
<dbReference type="Gene3D" id="3.60.20.10">
    <property type="entry name" value="Glutamine Phosphoribosylpyrophosphate, subunit 1, domain 1"/>
    <property type="match status" value="1"/>
</dbReference>
<feature type="compositionally biased region" description="Basic and acidic residues" evidence="12">
    <location>
        <begin position="286"/>
        <end position="302"/>
    </location>
</feature>
<keyword evidence="3 9" id="KW-0645">Protease</keyword>
<evidence type="ECO:0000256" key="4">
    <source>
        <dbReference type="ARBA" id="ARBA00022698"/>
    </source>
</evidence>
<dbReference type="Pfam" id="PF00227">
    <property type="entry name" value="Proteasome"/>
    <property type="match status" value="1"/>
</dbReference>
<dbReference type="InterPro" id="IPR001353">
    <property type="entry name" value="Proteasome_sua/b"/>
</dbReference>
<dbReference type="PANTHER" id="PTHR32194:SF0">
    <property type="entry name" value="ATP-DEPENDENT PROTEASE SUBUNIT HSLV"/>
    <property type="match status" value="1"/>
</dbReference>
<dbReference type="InterPro" id="IPR029055">
    <property type="entry name" value="Ntn_hydrolases_N"/>
</dbReference>
<feature type="region of interest" description="Disordered" evidence="12">
    <location>
        <begin position="286"/>
        <end position="313"/>
    </location>
</feature>
<proteinExistence type="inferred from homology"/>
<keyword evidence="7 9" id="KW-0647">Proteasome</keyword>
<feature type="active site" description="Nucleophile" evidence="9 11">
    <location>
        <position position="66"/>
    </location>
</feature>
<comment type="similarity">
    <text evidence="9">Belongs to the peptidase T1B family.</text>
</comment>
<dbReference type="InterPro" id="IPR022483">
    <property type="entry name" value="PSB_actinobac"/>
</dbReference>
<comment type="function">
    <text evidence="9">Component of the proteasome core, a large protease complex with broad specificity involved in protein degradation.</text>
</comment>
<dbReference type="GO" id="GO:0019774">
    <property type="term" value="C:proteasome core complex, beta-subunit complex"/>
    <property type="evidence" value="ECO:0007669"/>
    <property type="project" value="UniProtKB-UniRule"/>
</dbReference>
<evidence type="ECO:0000256" key="1">
    <source>
        <dbReference type="ARBA" id="ARBA00001198"/>
    </source>
</evidence>
<dbReference type="PATRIC" id="fig|1653479.3.peg.4060"/>
<reference evidence="13 14" key="1">
    <citation type="journal article" date="2016" name="Genome Announc.">
        <title>Complete Genome and Plasmid Sequences for Rhodococcus fascians D188 and Draft Sequences for Rhodococcus Isolates PBTS 1 and PBTS 2.</title>
        <authorList>
            <person name="Stamler R.A."/>
            <person name="Vereecke D."/>
            <person name="Zhang Y."/>
            <person name="Schilkey F."/>
            <person name="Devitt N."/>
            <person name="Randall J.J."/>
        </authorList>
    </citation>
    <scope>NUCLEOTIDE SEQUENCE [LARGE SCALE GENOMIC DNA]</scope>
    <source>
        <strain evidence="13 14">PBTS2</strain>
    </source>
</reference>
<accession>A0A143QSD4</accession>
<keyword evidence="5 9" id="KW-0378">Hydrolase</keyword>
<dbReference type="HAMAP" id="MF_02113_B">
    <property type="entry name" value="Proteasome_B_B"/>
    <property type="match status" value="1"/>
</dbReference>
<dbReference type="PROSITE" id="PS51476">
    <property type="entry name" value="PROTEASOME_BETA_2"/>
    <property type="match status" value="1"/>
</dbReference>
<protein>
    <recommendedName>
        <fullName evidence="9 10">Proteasome subunit beta</fullName>
        <ecNumber evidence="9 10">3.4.25.1</ecNumber>
    </recommendedName>
    <alternativeName>
        <fullName evidence="9">20S proteasome beta subunit</fullName>
    </alternativeName>
    <alternativeName>
        <fullName evidence="9">Proteasome core protein PrcB</fullName>
    </alternativeName>
</protein>
<evidence type="ECO:0000256" key="2">
    <source>
        <dbReference type="ARBA" id="ARBA00022490"/>
    </source>
</evidence>
<feature type="propeptide" id="PRO_5044350839" description="Removed in mature form; by autocatalysis" evidence="9">
    <location>
        <begin position="1"/>
        <end position="65"/>
    </location>
</feature>
<dbReference type="NCBIfam" id="TIGR03690">
    <property type="entry name" value="20S_bact_beta"/>
    <property type="match status" value="1"/>
</dbReference>
<evidence type="ECO:0000256" key="10">
    <source>
        <dbReference type="NCBIfam" id="TIGR03690"/>
    </source>
</evidence>
<evidence type="ECO:0000256" key="6">
    <source>
        <dbReference type="ARBA" id="ARBA00022813"/>
    </source>
</evidence>
<dbReference type="GO" id="GO:0004298">
    <property type="term" value="F:threonine-type endopeptidase activity"/>
    <property type="evidence" value="ECO:0007669"/>
    <property type="project" value="UniProtKB-UniRule"/>
</dbReference>
<dbReference type="CDD" id="cd01906">
    <property type="entry name" value="proteasome_protease_HslV"/>
    <property type="match status" value="1"/>
</dbReference>
<comment type="activity regulation">
    <text evidence="9">The formation of the proteasomal ATPase ARC-20S proteasome complex, likely via the docking of the C-termini of ARC into the intersubunit pockets in the alpha-rings, may trigger opening of the gate for substrate entry. Interconversion between the open-gate and close-gate conformations leads to a dynamic regulation of the 20S proteasome proteolysis activity.</text>
</comment>
<comment type="subunit">
    <text evidence="9">The 20S proteasome core is composed of 14 alpha and 14 beta subunits that assemble into four stacked heptameric rings, resulting in a barrel-shaped structure. The two inner rings, each composed of seven catalytic beta subunits, are sandwiched by two outer rings, each composed of seven alpha subunits. The catalytic chamber with the active sites is on the inside of the barrel. Has a gated structure, the ends of the cylinder being occluded by the N-termini of the alpha-subunits. Is capped by the proteasome-associated ATPase, ARC.</text>
</comment>
<keyword evidence="8 9" id="KW-0865">Zymogen</keyword>
<evidence type="ECO:0000256" key="7">
    <source>
        <dbReference type="ARBA" id="ARBA00022942"/>
    </source>
</evidence>
<dbReference type="GeneID" id="93554165"/>
<comment type="catalytic activity">
    <reaction evidence="1 9">
        <text>Cleavage of peptide bonds with very broad specificity.</text>
        <dbReference type="EC" id="3.4.25.1"/>
    </reaction>
</comment>
<keyword evidence="4 9" id="KW-0888">Threonine protease</keyword>
<dbReference type="EMBL" id="CP015220">
    <property type="protein sequence ID" value="AMY25287.1"/>
    <property type="molecule type" value="Genomic_DNA"/>
</dbReference>
<dbReference type="Proteomes" id="UP000076038">
    <property type="component" value="Chromosome"/>
</dbReference>
<dbReference type="GO" id="GO:0019941">
    <property type="term" value="P:modification-dependent protein catabolic process"/>
    <property type="evidence" value="ECO:0007669"/>
    <property type="project" value="UniProtKB-UniRule"/>
</dbReference>
<evidence type="ECO:0000256" key="11">
    <source>
        <dbReference type="PIRSR" id="PIRSR600243-1"/>
    </source>
</evidence>